<organism evidence="1 2">
    <name type="scientific">Actinoplanes philippinensis</name>
    <dbReference type="NCBI Taxonomy" id="35752"/>
    <lineage>
        <taxon>Bacteria</taxon>
        <taxon>Bacillati</taxon>
        <taxon>Actinomycetota</taxon>
        <taxon>Actinomycetes</taxon>
        <taxon>Micromonosporales</taxon>
        <taxon>Micromonosporaceae</taxon>
        <taxon>Actinoplanes</taxon>
    </lineage>
</organism>
<gene>
    <name evidence="1" type="ORF">SAMN05421541_10627</name>
</gene>
<dbReference type="Proteomes" id="UP000199645">
    <property type="component" value="Unassembled WGS sequence"/>
</dbReference>
<evidence type="ECO:0000313" key="1">
    <source>
        <dbReference type="EMBL" id="SFF10022.1"/>
    </source>
</evidence>
<evidence type="ECO:0000313" key="2">
    <source>
        <dbReference type="Proteomes" id="UP000199645"/>
    </source>
</evidence>
<reference evidence="1 2" key="1">
    <citation type="submission" date="2016-10" db="EMBL/GenBank/DDBJ databases">
        <authorList>
            <person name="de Groot N.N."/>
        </authorList>
    </citation>
    <scope>NUCLEOTIDE SEQUENCE [LARGE SCALE GENOMIC DNA]</scope>
    <source>
        <strain evidence="1 2">DSM 43019</strain>
    </source>
</reference>
<protein>
    <recommendedName>
        <fullName evidence="3">AlpA family phage regulatory protein</fullName>
    </recommendedName>
</protein>
<dbReference type="EMBL" id="FONV01000006">
    <property type="protein sequence ID" value="SFF10022.1"/>
    <property type="molecule type" value="Genomic_DNA"/>
</dbReference>
<keyword evidence="2" id="KW-1185">Reference proteome</keyword>
<dbReference type="RefSeq" id="WP_239143436.1">
    <property type="nucleotide sequence ID" value="NZ_BOMT01000023.1"/>
</dbReference>
<name>A0A1I2FXD0_9ACTN</name>
<sequence length="71" mass="8156">MTVGAKQDLVDMVYVGAHEIRMLFGGISRQRVYQITHRSDFPRPIADLAQGKVWLASEAKAWRTGRGRWNR</sequence>
<dbReference type="AlphaFoldDB" id="A0A1I2FXD0"/>
<evidence type="ECO:0008006" key="3">
    <source>
        <dbReference type="Google" id="ProtNLM"/>
    </source>
</evidence>
<accession>A0A1I2FXD0</accession>
<proteinExistence type="predicted"/>
<dbReference type="STRING" id="35752.SAMN05421541_10627"/>